<gene>
    <name evidence="2" type="ORF">NPIL_559091</name>
</gene>
<protein>
    <submittedName>
        <fullName evidence="2">Uncharacterized protein</fullName>
    </submittedName>
</protein>
<feature type="region of interest" description="Disordered" evidence="1">
    <location>
        <begin position="34"/>
        <end position="67"/>
    </location>
</feature>
<dbReference type="Proteomes" id="UP000887013">
    <property type="component" value="Unassembled WGS sequence"/>
</dbReference>
<keyword evidence="3" id="KW-1185">Reference proteome</keyword>
<dbReference type="EMBL" id="BMAW01060288">
    <property type="protein sequence ID" value="GFT25467.1"/>
    <property type="molecule type" value="Genomic_DNA"/>
</dbReference>
<name>A0A8X6TM53_NEPPI</name>
<organism evidence="2 3">
    <name type="scientific">Nephila pilipes</name>
    <name type="common">Giant wood spider</name>
    <name type="synonym">Nephila maculata</name>
    <dbReference type="NCBI Taxonomy" id="299642"/>
    <lineage>
        <taxon>Eukaryota</taxon>
        <taxon>Metazoa</taxon>
        <taxon>Ecdysozoa</taxon>
        <taxon>Arthropoda</taxon>
        <taxon>Chelicerata</taxon>
        <taxon>Arachnida</taxon>
        <taxon>Araneae</taxon>
        <taxon>Araneomorphae</taxon>
        <taxon>Entelegynae</taxon>
        <taxon>Araneoidea</taxon>
        <taxon>Nephilidae</taxon>
        <taxon>Nephila</taxon>
    </lineage>
</organism>
<sequence length="183" mass="20711">MTISTAYNPPTPHPCIGGFVLDIERRLEGPVQPALPRRDDWTRIPSTAFTNPRSPKPRGGNVGRRRSRELCASPLDRVHEALLVPKRRQGLASVWTAGCESMADVGTNGDGLFVQRSLARRRVWRSRDVSHLLTRDAPARENPLWARVSRKMFETGLDHESDVPLVQTTIHRVTKICRERMCE</sequence>
<feature type="compositionally biased region" description="Polar residues" evidence="1">
    <location>
        <begin position="44"/>
        <end position="53"/>
    </location>
</feature>
<evidence type="ECO:0000256" key="1">
    <source>
        <dbReference type="SAM" id="MobiDB-lite"/>
    </source>
</evidence>
<evidence type="ECO:0000313" key="2">
    <source>
        <dbReference type="EMBL" id="GFT25467.1"/>
    </source>
</evidence>
<accession>A0A8X6TM53</accession>
<dbReference type="AlphaFoldDB" id="A0A8X6TM53"/>
<evidence type="ECO:0000313" key="3">
    <source>
        <dbReference type="Proteomes" id="UP000887013"/>
    </source>
</evidence>
<proteinExistence type="predicted"/>
<reference evidence="2" key="1">
    <citation type="submission" date="2020-08" db="EMBL/GenBank/DDBJ databases">
        <title>Multicomponent nature underlies the extraordinary mechanical properties of spider dragline silk.</title>
        <authorList>
            <person name="Kono N."/>
            <person name="Nakamura H."/>
            <person name="Mori M."/>
            <person name="Yoshida Y."/>
            <person name="Ohtoshi R."/>
            <person name="Malay A.D."/>
            <person name="Moran D.A.P."/>
            <person name="Tomita M."/>
            <person name="Numata K."/>
            <person name="Arakawa K."/>
        </authorList>
    </citation>
    <scope>NUCLEOTIDE SEQUENCE</scope>
</reference>
<comment type="caution">
    <text evidence="2">The sequence shown here is derived from an EMBL/GenBank/DDBJ whole genome shotgun (WGS) entry which is preliminary data.</text>
</comment>